<evidence type="ECO:0000313" key="4">
    <source>
        <dbReference type="Proteomes" id="UP000054387"/>
    </source>
</evidence>
<evidence type="ECO:0000256" key="1">
    <source>
        <dbReference type="SAM" id="MobiDB-lite"/>
    </source>
</evidence>
<dbReference type="EMBL" id="LOPU01000018">
    <property type="protein sequence ID" value="KTG09707.1"/>
    <property type="molecule type" value="Genomic_DNA"/>
</dbReference>
<feature type="domain" description="NADP-dependent oxidoreductase" evidence="2">
    <location>
        <begin position="34"/>
        <end position="211"/>
    </location>
</feature>
<feature type="region of interest" description="Disordered" evidence="1">
    <location>
        <begin position="265"/>
        <end position="295"/>
    </location>
</feature>
<dbReference type="InterPro" id="IPR036812">
    <property type="entry name" value="NAD(P)_OxRdtase_dom_sf"/>
</dbReference>
<feature type="compositionally biased region" description="Basic and acidic residues" evidence="1">
    <location>
        <begin position="265"/>
        <end position="282"/>
    </location>
</feature>
<dbReference type="PANTHER" id="PTHR43312">
    <property type="entry name" value="D-THREO-ALDOSE 1-DEHYDROGENASE"/>
    <property type="match status" value="1"/>
</dbReference>
<name>A0A0W1R8I7_9EURY</name>
<reference evidence="3 4" key="1">
    <citation type="submission" date="2015-12" db="EMBL/GenBank/DDBJ databases">
        <title>Haloprofundus marisrubri gen. nov., sp. nov., an extremely halophilic archaeon isolated from the Discovery deep brine-seawater interface in the Red Sea.</title>
        <authorList>
            <person name="Zhang G."/>
            <person name="Stingl U."/>
            <person name="Rashid M."/>
        </authorList>
    </citation>
    <scope>NUCLEOTIDE SEQUENCE [LARGE SCALE GENOMIC DNA]</scope>
    <source>
        <strain evidence="3 4">SB9</strain>
    </source>
</reference>
<dbReference type="Pfam" id="PF00248">
    <property type="entry name" value="Aldo_ket_red"/>
    <property type="match status" value="1"/>
</dbReference>
<dbReference type="Gene3D" id="3.20.20.100">
    <property type="entry name" value="NADP-dependent oxidoreductase domain"/>
    <property type="match status" value="1"/>
</dbReference>
<comment type="caution">
    <text evidence="3">The sequence shown here is derived from an EMBL/GenBank/DDBJ whole genome shotgun (WGS) entry which is preliminary data.</text>
</comment>
<evidence type="ECO:0000259" key="2">
    <source>
        <dbReference type="Pfam" id="PF00248"/>
    </source>
</evidence>
<dbReference type="InterPro" id="IPR023210">
    <property type="entry name" value="NADP_OxRdtase_dom"/>
</dbReference>
<keyword evidence="4" id="KW-1185">Reference proteome</keyword>
<dbReference type="AlphaFoldDB" id="A0A0W1R8I7"/>
<dbReference type="STRING" id="1514971.AUR64_08685"/>
<dbReference type="SUPFAM" id="SSF51430">
    <property type="entry name" value="NAD(P)-linked oxidoreductase"/>
    <property type="match status" value="1"/>
</dbReference>
<dbReference type="RefSeq" id="WP_058581062.1">
    <property type="nucleotide sequence ID" value="NZ_LOPU01000018.1"/>
</dbReference>
<protein>
    <submittedName>
        <fullName evidence="3">Oxidoreductase</fullName>
    </submittedName>
</protein>
<gene>
    <name evidence="3" type="ORF">AUR64_08685</name>
</gene>
<proteinExistence type="predicted"/>
<dbReference type="InterPro" id="IPR053135">
    <property type="entry name" value="AKR2_Oxidoreductase"/>
</dbReference>
<dbReference type="CDD" id="cd19099">
    <property type="entry name" value="AKR_unchar"/>
    <property type="match status" value="1"/>
</dbReference>
<sequence>MATANGTWGYRDRFGDSFGRTYFRRFGPGVVSSIGIGTYLGAPTDAVDDAYHDSLVEAFESGVNLVDTAINYRCQRSERVVGRAFGDADIDREELVVATKGGFLPFDGERPSDPSAYVREQFVDTGLVDADDLARGSHCMTPDFLDAMLDRSLDNLRMDTIDCYYVHNPETQLAKRDAESVYDQLEAAFERLEKRRNAGDIGGYGIATWEAFRVPPEHPSYLSLAEVVSRADRAAETVGNEASGLIALQLPFNVEMADAFTAKVHERPVNHGSENDEHRSDERDEDDEDDSERVSALEFAHESGLSVFASASLKQGDLVAGLPEAVAAELEGDSPSQQALNFARSAPAVTAALVGTKSREHVAENVAAGTFDPLGAKAFDGVFE</sequence>
<dbReference type="Proteomes" id="UP000054387">
    <property type="component" value="Unassembled WGS sequence"/>
</dbReference>
<evidence type="ECO:0000313" key="3">
    <source>
        <dbReference type="EMBL" id="KTG09707.1"/>
    </source>
</evidence>
<dbReference type="PANTHER" id="PTHR43312:SF1">
    <property type="entry name" value="NADP-DEPENDENT OXIDOREDUCTASE DOMAIN-CONTAINING PROTEIN"/>
    <property type="match status" value="1"/>
</dbReference>
<dbReference type="OrthoDB" id="7238at2157"/>
<organism evidence="3 4">
    <name type="scientific">Haloprofundus marisrubri</name>
    <dbReference type="NCBI Taxonomy" id="1514971"/>
    <lineage>
        <taxon>Archaea</taxon>
        <taxon>Methanobacteriati</taxon>
        <taxon>Methanobacteriota</taxon>
        <taxon>Stenosarchaea group</taxon>
        <taxon>Halobacteria</taxon>
        <taxon>Halobacteriales</taxon>
        <taxon>Haloferacaceae</taxon>
        <taxon>Haloprofundus</taxon>
    </lineage>
</organism>
<accession>A0A0W1R8I7</accession>